<name>A0A806CUC7_MEIRD</name>
<sequence length="63" mass="7084">MAERFGMYVEYGAYPHLKLPVDTEIAAVQDWTNATLVFLRPSYESKEELIAAIPVLVICKPQG</sequence>
<dbReference type="KEGG" id="mrb:Mrub_0300"/>
<proteinExistence type="predicted"/>
<evidence type="ECO:0000313" key="1">
    <source>
        <dbReference type="EMBL" id="ADD27078.1"/>
    </source>
</evidence>
<protein>
    <submittedName>
        <fullName evidence="1">Uncharacterized protein</fullName>
    </submittedName>
</protein>
<organism evidence="1 2">
    <name type="scientific">Meiothermus ruber (strain ATCC 35948 / DSM 1279 / VKM B-1258 / 21)</name>
    <name type="common">Thermus ruber</name>
    <dbReference type="NCBI Taxonomy" id="504728"/>
    <lineage>
        <taxon>Bacteria</taxon>
        <taxon>Thermotogati</taxon>
        <taxon>Deinococcota</taxon>
        <taxon>Deinococci</taxon>
        <taxon>Thermales</taxon>
        <taxon>Thermaceae</taxon>
        <taxon>Meiothermus</taxon>
    </lineage>
</organism>
<reference evidence="1 2" key="1">
    <citation type="journal article" date="2010" name="Stand. Genomic Sci.">
        <title>Complete genome sequence of Meiothermus ruber type strain (21).</title>
        <authorList>
            <person name="Tindall B.J."/>
            <person name="Sikorski J."/>
            <person name="Lucas S."/>
            <person name="Goltsman E."/>
            <person name="Copeland A."/>
            <person name="Glavina Del Rio T."/>
            <person name="Nolan M."/>
            <person name="Tice H."/>
            <person name="Cheng J.F."/>
            <person name="Han C."/>
            <person name="Pitluck S."/>
            <person name="Liolios K."/>
            <person name="Ivanova N."/>
            <person name="Mavromatis K."/>
            <person name="Ovchinnikova G."/>
            <person name="Pati A."/>
            <person name="Fahnrich R."/>
            <person name="Goodwin L."/>
            <person name="Chen A."/>
            <person name="Palaniappan K."/>
            <person name="Land M."/>
            <person name="Hauser L."/>
            <person name="Chang Y.J."/>
            <person name="Jeffries C.D."/>
            <person name="Rohde M."/>
            <person name="Goker M."/>
            <person name="Woyke T."/>
            <person name="Bristow J."/>
            <person name="Eisen J.A."/>
            <person name="Markowitz V."/>
            <person name="Hugenholtz P."/>
            <person name="Kyrpides N.C."/>
            <person name="Klenk H.P."/>
            <person name="Lapidus A."/>
        </authorList>
    </citation>
    <scope>NUCLEOTIDE SEQUENCE [LARGE SCALE GENOMIC DNA]</scope>
    <source>
        <strain evidence="2">ATCC 35948 / DSM 1279 / VKM B-1258 / 21</strain>
    </source>
</reference>
<gene>
    <name evidence="1" type="ordered locus">Mrub_0300</name>
</gene>
<evidence type="ECO:0000313" key="2">
    <source>
        <dbReference type="Proteomes" id="UP000006655"/>
    </source>
</evidence>
<dbReference type="AlphaFoldDB" id="A0A806CUC7"/>
<dbReference type="RefSeq" id="WP_013012597.1">
    <property type="nucleotide sequence ID" value="NC_013946.1"/>
</dbReference>
<accession>A0A806CUC7</accession>
<keyword evidence="2" id="KW-1185">Reference proteome</keyword>
<dbReference type="EMBL" id="CP001743">
    <property type="protein sequence ID" value="ADD27078.1"/>
    <property type="molecule type" value="Genomic_DNA"/>
</dbReference>
<dbReference type="Proteomes" id="UP000006655">
    <property type="component" value="Chromosome"/>
</dbReference>